<dbReference type="SUPFAM" id="SSF51182">
    <property type="entry name" value="RmlC-like cupins"/>
    <property type="match status" value="1"/>
</dbReference>
<dbReference type="GO" id="GO:0003677">
    <property type="term" value="F:DNA binding"/>
    <property type="evidence" value="ECO:0007669"/>
    <property type="project" value="UniProtKB-KW"/>
</dbReference>
<reference evidence="5 6" key="1">
    <citation type="submission" date="2020-08" db="EMBL/GenBank/DDBJ databases">
        <title>Genomic Encyclopedia of Type Strains, Phase IV (KMG-IV): sequencing the most valuable type-strain genomes for metagenomic binning, comparative biology and taxonomic classification.</title>
        <authorList>
            <person name="Goeker M."/>
        </authorList>
    </citation>
    <scope>NUCLEOTIDE SEQUENCE [LARGE SCALE GENOMIC DNA]</scope>
    <source>
        <strain evidence="5 6">DSM 21769</strain>
    </source>
</reference>
<comment type="caution">
    <text evidence="5">The sequence shown here is derived from an EMBL/GenBank/DDBJ whole genome shotgun (WGS) entry which is preliminary data.</text>
</comment>
<keyword evidence="6" id="KW-1185">Reference proteome</keyword>
<evidence type="ECO:0000259" key="4">
    <source>
        <dbReference type="PROSITE" id="PS50943"/>
    </source>
</evidence>
<evidence type="ECO:0000256" key="1">
    <source>
        <dbReference type="ARBA" id="ARBA00023015"/>
    </source>
</evidence>
<dbReference type="PANTHER" id="PTHR46797">
    <property type="entry name" value="HTH-TYPE TRANSCRIPTIONAL REGULATOR"/>
    <property type="match status" value="1"/>
</dbReference>
<dbReference type="Gene3D" id="2.60.120.10">
    <property type="entry name" value="Jelly Rolls"/>
    <property type="match status" value="1"/>
</dbReference>
<name>A0A841PK77_9BACL</name>
<evidence type="ECO:0000313" key="6">
    <source>
        <dbReference type="Proteomes" id="UP000568839"/>
    </source>
</evidence>
<dbReference type="InterPro" id="IPR014710">
    <property type="entry name" value="RmlC-like_jellyroll"/>
</dbReference>
<dbReference type="AlphaFoldDB" id="A0A841PK77"/>
<accession>A0A841PK77</accession>
<dbReference type="SUPFAM" id="SSF47413">
    <property type="entry name" value="lambda repressor-like DNA-binding domains"/>
    <property type="match status" value="1"/>
</dbReference>
<dbReference type="RefSeq" id="WP_184403090.1">
    <property type="nucleotide sequence ID" value="NZ_JACHHJ010000001.1"/>
</dbReference>
<protein>
    <submittedName>
        <fullName evidence="5">Transcriptional regulator with XRE-family HTH domain</fullName>
    </submittedName>
</protein>
<gene>
    <name evidence="5" type="ORF">HNR44_001129</name>
</gene>
<dbReference type="InterPro" id="IPR050807">
    <property type="entry name" value="TransReg_Diox_bact_type"/>
</dbReference>
<dbReference type="Pfam" id="PF07883">
    <property type="entry name" value="Cupin_2"/>
    <property type="match status" value="1"/>
</dbReference>
<feature type="domain" description="HTH cro/C1-type" evidence="4">
    <location>
        <begin position="12"/>
        <end position="66"/>
    </location>
</feature>
<keyword evidence="2" id="KW-0238">DNA-binding</keyword>
<dbReference type="PANTHER" id="PTHR46797:SF23">
    <property type="entry name" value="HTH-TYPE TRANSCRIPTIONAL REGULATOR SUTR"/>
    <property type="match status" value="1"/>
</dbReference>
<evidence type="ECO:0000256" key="3">
    <source>
        <dbReference type="ARBA" id="ARBA00023163"/>
    </source>
</evidence>
<sequence length="186" mass="21488">MSAIHVRVGQNLQRLRKRRGLTFERIALATGVSKGMLYQIEKGETQPTVTTVWKIATGLNVSFSSLIKQDDRVVSVVERKEFPDLEEDEGRCRLFLIFPFDPETQFELYTMILSPGANYLSLPHHEGVREYISVTSGELHMMIDQDSYMLNEKKSLQFMATVPHQYENLTNTETRLQVLMYYSDES</sequence>
<dbReference type="Proteomes" id="UP000568839">
    <property type="component" value="Unassembled WGS sequence"/>
</dbReference>
<dbReference type="SMART" id="SM00530">
    <property type="entry name" value="HTH_XRE"/>
    <property type="match status" value="1"/>
</dbReference>
<dbReference type="CDD" id="cd00093">
    <property type="entry name" value="HTH_XRE"/>
    <property type="match status" value="1"/>
</dbReference>
<evidence type="ECO:0000256" key="2">
    <source>
        <dbReference type="ARBA" id="ARBA00023125"/>
    </source>
</evidence>
<dbReference type="Gene3D" id="1.10.260.40">
    <property type="entry name" value="lambda repressor-like DNA-binding domains"/>
    <property type="match status" value="1"/>
</dbReference>
<dbReference type="EMBL" id="JACHHJ010000001">
    <property type="protein sequence ID" value="MBB6449180.1"/>
    <property type="molecule type" value="Genomic_DNA"/>
</dbReference>
<dbReference type="InterPro" id="IPR001387">
    <property type="entry name" value="Cro/C1-type_HTH"/>
</dbReference>
<dbReference type="CDD" id="cd02209">
    <property type="entry name" value="cupin_XRE_C"/>
    <property type="match status" value="1"/>
</dbReference>
<keyword evidence="1" id="KW-0805">Transcription regulation</keyword>
<dbReference type="Pfam" id="PF01381">
    <property type="entry name" value="HTH_3"/>
    <property type="match status" value="1"/>
</dbReference>
<dbReference type="GO" id="GO:0005829">
    <property type="term" value="C:cytosol"/>
    <property type="evidence" value="ECO:0007669"/>
    <property type="project" value="TreeGrafter"/>
</dbReference>
<evidence type="ECO:0000313" key="5">
    <source>
        <dbReference type="EMBL" id="MBB6449180.1"/>
    </source>
</evidence>
<dbReference type="InterPro" id="IPR011051">
    <property type="entry name" value="RmlC_Cupin_sf"/>
</dbReference>
<proteinExistence type="predicted"/>
<dbReference type="GO" id="GO:0003700">
    <property type="term" value="F:DNA-binding transcription factor activity"/>
    <property type="evidence" value="ECO:0007669"/>
    <property type="project" value="TreeGrafter"/>
</dbReference>
<organism evidence="5 6">
    <name type="scientific">Geomicrobium halophilum</name>
    <dbReference type="NCBI Taxonomy" id="549000"/>
    <lineage>
        <taxon>Bacteria</taxon>
        <taxon>Bacillati</taxon>
        <taxon>Bacillota</taxon>
        <taxon>Bacilli</taxon>
        <taxon>Bacillales</taxon>
        <taxon>Geomicrobium</taxon>
    </lineage>
</organism>
<dbReference type="PROSITE" id="PS50943">
    <property type="entry name" value="HTH_CROC1"/>
    <property type="match status" value="1"/>
</dbReference>
<keyword evidence="3" id="KW-0804">Transcription</keyword>
<dbReference type="InterPro" id="IPR013096">
    <property type="entry name" value="Cupin_2"/>
</dbReference>
<dbReference type="InterPro" id="IPR010982">
    <property type="entry name" value="Lambda_DNA-bd_dom_sf"/>
</dbReference>